<protein>
    <submittedName>
        <fullName evidence="2">Uncharacterized protein</fullName>
    </submittedName>
</protein>
<evidence type="ECO:0000313" key="2">
    <source>
        <dbReference type="EMBL" id="KAK0516056.1"/>
    </source>
</evidence>
<reference evidence="2" key="1">
    <citation type="submission" date="2023-03" db="EMBL/GenBank/DDBJ databases">
        <title>Complete genome of Cladonia borealis.</title>
        <authorList>
            <person name="Park H."/>
        </authorList>
    </citation>
    <scope>NUCLEOTIDE SEQUENCE</scope>
    <source>
        <strain evidence="2">ANT050790</strain>
    </source>
</reference>
<feature type="compositionally biased region" description="Low complexity" evidence="1">
    <location>
        <begin position="182"/>
        <end position="197"/>
    </location>
</feature>
<dbReference type="EMBL" id="JAFEKC020000003">
    <property type="protein sequence ID" value="KAK0516056.1"/>
    <property type="molecule type" value="Genomic_DNA"/>
</dbReference>
<accession>A0AA39UE08</accession>
<gene>
    <name evidence="2" type="ORF">JMJ35_002090</name>
</gene>
<dbReference type="AlphaFoldDB" id="A0AA39UE08"/>
<feature type="region of interest" description="Disordered" evidence="1">
    <location>
        <begin position="49"/>
        <end position="120"/>
    </location>
</feature>
<feature type="region of interest" description="Disordered" evidence="1">
    <location>
        <begin position="157"/>
        <end position="210"/>
    </location>
</feature>
<dbReference type="Proteomes" id="UP001166286">
    <property type="component" value="Unassembled WGS sequence"/>
</dbReference>
<organism evidence="2 3">
    <name type="scientific">Cladonia borealis</name>
    <dbReference type="NCBI Taxonomy" id="184061"/>
    <lineage>
        <taxon>Eukaryota</taxon>
        <taxon>Fungi</taxon>
        <taxon>Dikarya</taxon>
        <taxon>Ascomycota</taxon>
        <taxon>Pezizomycotina</taxon>
        <taxon>Lecanoromycetes</taxon>
        <taxon>OSLEUM clade</taxon>
        <taxon>Lecanoromycetidae</taxon>
        <taxon>Lecanorales</taxon>
        <taxon>Lecanorineae</taxon>
        <taxon>Cladoniaceae</taxon>
        <taxon>Cladonia</taxon>
    </lineage>
</organism>
<proteinExistence type="predicted"/>
<name>A0AA39UE08_9LECA</name>
<evidence type="ECO:0000313" key="3">
    <source>
        <dbReference type="Proteomes" id="UP001166286"/>
    </source>
</evidence>
<keyword evidence="3" id="KW-1185">Reference proteome</keyword>
<sequence length="418" mass="47065">MRRCLRTTGSPRSQLWQCRTIRTRPQASPRRKPVVVQLSNTELLNIITKGKGDSQLEKDDPELENNDARLQPVPDPQFGLPGSPLTDPRLLESRNRRKAKKEPPSREKSSFQSKLRKNPYAHALATPPRLCLLTNIRLPNYFLIPFGLQTHPTTGAPWHLPRLPAGPPSKVGSEDESKTNDSIAPPSVASTAAASENPAPPEPKLTRSGMGTSYLASQGVLRHVSKLPDSRYRSLMPYRWKQDPNFKVTDIVWREDMDTFVLEILRENVARRLAYLASSTAAYISSCRDHEHISRHHQVGAVLWLGPNLEDTVKTGFLNKDGAAKGDFGELGPPPYAMHHYKNHYIPVYNLLTLLGPTKLRNLRETRSSHFGGQYAVIKMKRLTVEVQLELWKLLGYLTPGESVDRQSNMVSENIDLE</sequence>
<evidence type="ECO:0000256" key="1">
    <source>
        <dbReference type="SAM" id="MobiDB-lite"/>
    </source>
</evidence>
<comment type="caution">
    <text evidence="2">The sequence shown here is derived from an EMBL/GenBank/DDBJ whole genome shotgun (WGS) entry which is preliminary data.</text>
</comment>